<evidence type="ECO:0000313" key="19">
    <source>
        <dbReference type="Proteomes" id="UP000076077"/>
    </source>
</evidence>
<dbReference type="InterPro" id="IPR036942">
    <property type="entry name" value="Beta-barrel_TonB_sf"/>
</dbReference>
<keyword evidence="4" id="KW-0410">Iron transport</keyword>
<dbReference type="InterPro" id="IPR039426">
    <property type="entry name" value="TonB-dep_rcpt-like"/>
</dbReference>
<feature type="short sequence motif" description="TonB C-terminal box" evidence="13">
    <location>
        <begin position="796"/>
        <end position="813"/>
    </location>
</feature>
<dbReference type="Proteomes" id="UP001209730">
    <property type="component" value="Unassembled WGS sequence"/>
</dbReference>
<keyword evidence="5 12" id="KW-0812">Transmembrane</keyword>
<sequence length="813" mass="88767">MKQQSNLGFCKKTLASAVAAVSAGTLFSVPQHTVAQESALEEVIVTATRRAESIQDVPYNITAVSGEDLEKANIKEVSELMRTLPGVQYIDRDWRSGGVVNGILMRGVNIDAGAQGDVQLSAAPPVATYLNNTPLFVGLSLRDIERVEVLRGPQGTLYGSGALGGAVRYIQRAPQMGKFEGNVSGYYSQSEGSEGWNHGVDGIINLPMGEIAAARISYGTLKRAGIIDYANAYVVDASGVPVPADAADIVNSPALYQNIEDADEVNVDYARASFRIEPSDRFSAQLDYFTQEGDAGGRRQQTESMDDYEFGGLILEPSEREVDLVSLEVEVDLGFATLTSSTSDYDNQAMAVTDNTGFYANAGFGFYYAGTPRPLNKATRTFEDSALVQEIRLVSNTDGAVDWIVGAYYQDQDYGMTQLSETPGLHDWVVASLAEGIPPWEAGPWLPETGADWYAYWWGMDTEGDVDWRYSRQMNYVETAFFGEVTFHLSDRWQITAGARRFEVDSDIDSLADLPFWGTVDKFDQSFSDSDTIFKFNTAVDLTESDMLYATWSQGYRRGGANAVSTTGPFPEDPGLLSYEADTVDNFELGAKGTLASRLQYNAALFRVNWDNVQLNTSGPVSGYFVVVNGDEAVSQGVELSLSGQFTDALDGGISYTYVDAELTEDLVFPGATFTTREAGARLPGIPEHAMTARLGYLHSLRNGLSLYYQLSSYYQSETENSASSSPREAATLDGFTLVNASVSLSADQWNVDLYAKNLTNEEGITGARTFATWGPNYAGNQSQWFNYNYENDASSSFITMPRTVGLSASYRF</sequence>
<keyword evidence="11 12" id="KW-0998">Cell outer membrane</keyword>
<keyword evidence="7" id="KW-0408">Iron</keyword>
<dbReference type="AlphaFoldDB" id="A0A143HQA1"/>
<reference evidence="17" key="1">
    <citation type="submission" date="2016-03" db="EMBL/GenBank/DDBJ databases">
        <authorList>
            <person name="Ploux O."/>
        </authorList>
    </citation>
    <scope>NUCLEOTIDE SEQUENCE [LARGE SCALE GENOMIC DNA]</scope>
    <source>
        <strain evidence="17">DAU221</strain>
    </source>
</reference>
<dbReference type="OrthoDB" id="127311at2"/>
<evidence type="ECO:0000256" key="14">
    <source>
        <dbReference type="RuleBase" id="RU003357"/>
    </source>
</evidence>
<evidence type="ECO:0000256" key="4">
    <source>
        <dbReference type="ARBA" id="ARBA00022496"/>
    </source>
</evidence>
<dbReference type="EMBL" id="JAPHQB010000006">
    <property type="protein sequence ID" value="MCX2801201.1"/>
    <property type="molecule type" value="Genomic_DNA"/>
</dbReference>
<dbReference type="GO" id="GO:0009279">
    <property type="term" value="C:cell outer membrane"/>
    <property type="evidence" value="ECO:0007669"/>
    <property type="project" value="UniProtKB-SubCell"/>
</dbReference>
<keyword evidence="9 14" id="KW-0798">TonB box</keyword>
<feature type="domain" description="TonB-dependent receptor-like beta-barrel" evidence="15">
    <location>
        <begin position="353"/>
        <end position="759"/>
    </location>
</feature>
<protein>
    <submittedName>
        <fullName evidence="18">TonB-dependent receptor</fullName>
    </submittedName>
</protein>
<dbReference type="InterPro" id="IPR010917">
    <property type="entry name" value="TonB_rcpt_CS"/>
</dbReference>
<dbReference type="InterPro" id="IPR012910">
    <property type="entry name" value="Plug_dom"/>
</dbReference>
<keyword evidence="2 12" id="KW-0813">Transport</keyword>
<dbReference type="PROSITE" id="PS52016">
    <property type="entry name" value="TONB_DEPENDENT_REC_3"/>
    <property type="match status" value="1"/>
</dbReference>
<name>A0A143HQA1_MICTH</name>
<evidence type="ECO:0000256" key="1">
    <source>
        <dbReference type="ARBA" id="ARBA00004571"/>
    </source>
</evidence>
<evidence type="ECO:0000256" key="2">
    <source>
        <dbReference type="ARBA" id="ARBA00022448"/>
    </source>
</evidence>
<keyword evidence="3 12" id="KW-1134">Transmembrane beta strand</keyword>
<evidence type="ECO:0000256" key="11">
    <source>
        <dbReference type="ARBA" id="ARBA00023237"/>
    </source>
</evidence>
<evidence type="ECO:0000256" key="13">
    <source>
        <dbReference type="PROSITE-ProRule" id="PRU10144"/>
    </source>
</evidence>
<evidence type="ECO:0000256" key="9">
    <source>
        <dbReference type="ARBA" id="ARBA00023077"/>
    </source>
</evidence>
<evidence type="ECO:0000256" key="5">
    <source>
        <dbReference type="ARBA" id="ARBA00022692"/>
    </source>
</evidence>
<dbReference type="Pfam" id="PF00593">
    <property type="entry name" value="TonB_dep_Rec_b-barrel"/>
    <property type="match status" value="1"/>
</dbReference>
<proteinExistence type="inferred from homology"/>
<dbReference type="GO" id="GO:0006826">
    <property type="term" value="P:iron ion transport"/>
    <property type="evidence" value="ECO:0007669"/>
    <property type="project" value="UniProtKB-KW"/>
</dbReference>
<dbReference type="Pfam" id="PF07715">
    <property type="entry name" value="Plug"/>
    <property type="match status" value="1"/>
</dbReference>
<evidence type="ECO:0000313" key="17">
    <source>
        <dbReference type="EMBL" id="AMX03600.1"/>
    </source>
</evidence>
<comment type="similarity">
    <text evidence="12 14">Belongs to the TonB-dependent receptor family.</text>
</comment>
<keyword evidence="8" id="KW-0406">Ion transport</keyword>
<dbReference type="PANTHER" id="PTHR32552:SF81">
    <property type="entry name" value="TONB-DEPENDENT OUTER MEMBRANE RECEPTOR"/>
    <property type="match status" value="1"/>
</dbReference>
<evidence type="ECO:0000256" key="6">
    <source>
        <dbReference type="ARBA" id="ARBA00022729"/>
    </source>
</evidence>
<dbReference type="EMBL" id="CP014864">
    <property type="protein sequence ID" value="AMX03600.1"/>
    <property type="molecule type" value="Genomic_DNA"/>
</dbReference>
<dbReference type="SUPFAM" id="SSF56935">
    <property type="entry name" value="Porins"/>
    <property type="match status" value="1"/>
</dbReference>
<organism evidence="17 19">
    <name type="scientific">Microbulbifer thermotolerans</name>
    <dbReference type="NCBI Taxonomy" id="252514"/>
    <lineage>
        <taxon>Bacteria</taxon>
        <taxon>Pseudomonadati</taxon>
        <taxon>Pseudomonadota</taxon>
        <taxon>Gammaproteobacteria</taxon>
        <taxon>Cellvibrionales</taxon>
        <taxon>Microbulbiferaceae</taxon>
        <taxon>Microbulbifer</taxon>
    </lineage>
</organism>
<gene>
    <name evidence="17" type="ORF">A3224_14330</name>
    <name evidence="18" type="ORF">OQJ68_05295</name>
</gene>
<evidence type="ECO:0000256" key="10">
    <source>
        <dbReference type="ARBA" id="ARBA00023136"/>
    </source>
</evidence>
<dbReference type="GeneID" id="76609210"/>
<evidence type="ECO:0000259" key="16">
    <source>
        <dbReference type="Pfam" id="PF07715"/>
    </source>
</evidence>
<evidence type="ECO:0000313" key="18">
    <source>
        <dbReference type="EMBL" id="MCX2801201.1"/>
    </source>
</evidence>
<feature type="domain" description="TonB-dependent receptor plug" evidence="16">
    <location>
        <begin position="54"/>
        <end position="166"/>
    </location>
</feature>
<dbReference type="InterPro" id="IPR000531">
    <property type="entry name" value="Beta-barrel_TonB"/>
</dbReference>
<accession>A0A143HQA1</accession>
<evidence type="ECO:0000256" key="8">
    <source>
        <dbReference type="ARBA" id="ARBA00023065"/>
    </source>
</evidence>
<dbReference type="PANTHER" id="PTHR32552">
    <property type="entry name" value="FERRICHROME IRON RECEPTOR-RELATED"/>
    <property type="match status" value="1"/>
</dbReference>
<keyword evidence="10 12" id="KW-0472">Membrane</keyword>
<evidence type="ECO:0000256" key="7">
    <source>
        <dbReference type="ARBA" id="ARBA00023004"/>
    </source>
</evidence>
<evidence type="ECO:0000256" key="12">
    <source>
        <dbReference type="PROSITE-ProRule" id="PRU01360"/>
    </source>
</evidence>
<reference evidence="18" key="3">
    <citation type="submission" date="2022-11" db="EMBL/GenBank/DDBJ databases">
        <title>Chitin-degrading and fungicidal potential of chitinolytic bacterial strains from marine environment of the Pacific Ocean regions.</title>
        <authorList>
            <person name="Pentekhina I."/>
            <person name="Nedashkovskaya O."/>
            <person name="Seitkalieva A."/>
            <person name="Podvolotskaya A."/>
            <person name="Tekutyeva L."/>
            <person name="Balabanova L."/>
        </authorList>
    </citation>
    <scope>NUCLEOTIDE SEQUENCE</scope>
    <source>
        <strain evidence="18">KMM 6838</strain>
    </source>
</reference>
<dbReference type="Gene3D" id="2.40.170.20">
    <property type="entry name" value="TonB-dependent receptor, beta-barrel domain"/>
    <property type="match status" value="2"/>
</dbReference>
<reference evidence="19" key="2">
    <citation type="submission" date="2016-03" db="EMBL/GenBank/DDBJ databases">
        <authorList>
            <person name="Lee Y.-S."/>
            <person name="Choi Y.-L."/>
        </authorList>
    </citation>
    <scope>NUCLEOTIDE SEQUENCE [LARGE SCALE GENOMIC DNA]</scope>
    <source>
        <strain evidence="19">DAU221</strain>
    </source>
</reference>
<dbReference type="Proteomes" id="UP000076077">
    <property type="component" value="Chromosome"/>
</dbReference>
<keyword evidence="19" id="KW-1185">Reference proteome</keyword>
<dbReference type="RefSeq" id="WP_067156102.1">
    <property type="nucleotide sequence ID" value="NZ_CP014864.1"/>
</dbReference>
<keyword evidence="6" id="KW-0732">Signal</keyword>
<comment type="subcellular location">
    <subcellularLocation>
        <location evidence="1 12">Cell outer membrane</location>
        <topology evidence="1 12">Multi-pass membrane protein</topology>
    </subcellularLocation>
</comment>
<evidence type="ECO:0000259" key="15">
    <source>
        <dbReference type="Pfam" id="PF00593"/>
    </source>
</evidence>
<dbReference type="STRING" id="252514.A3224_14330"/>
<keyword evidence="18" id="KW-0675">Receptor</keyword>
<dbReference type="PROSITE" id="PS01156">
    <property type="entry name" value="TONB_DEPENDENT_REC_2"/>
    <property type="match status" value="1"/>
</dbReference>
<evidence type="ECO:0000256" key="3">
    <source>
        <dbReference type="ARBA" id="ARBA00022452"/>
    </source>
</evidence>
<dbReference type="KEGG" id="mthd:A3224_14330"/>